<sequence length="239" mass="27760">MADGFHTTQWSVVLAAGDDQRGSHSHRALESLCQTYWSPLYAYVRHKVRDEHLAQDLTQTFFERLLEKETLATADPQRGRFRTFLLTACERFLINEWQKDNAIKRGGGRRTLSLDFDAVEARYSLEPQDRLTAEVVFERQWVIALIDSVLAQLRQEYVDRNQAKHFDWLKPYLTGGGRQTYAALAETMNSTEAAVKIAVHRLRTRYRDQIRSEIAQTVASPDDVEDEIRRLFEVLAEKR</sequence>
<dbReference type="Proteomes" id="UP000187735">
    <property type="component" value="Chromosome"/>
</dbReference>
<dbReference type="InterPro" id="IPR013325">
    <property type="entry name" value="RNA_pol_sigma_r2"/>
</dbReference>
<keyword evidence="2" id="KW-0731">Sigma factor</keyword>
<feature type="domain" description="RNA polymerase sigma-70 ECF-like HTH" evidence="4">
    <location>
        <begin position="27"/>
        <end position="211"/>
    </location>
</feature>
<reference evidence="5 6" key="1">
    <citation type="journal article" date="2016" name="Front. Microbiol.">
        <title>Fuerstia marisgermanicae gen. nov., sp. nov., an Unusual Member of the Phylum Planctomycetes from the German Wadden Sea.</title>
        <authorList>
            <person name="Kohn T."/>
            <person name="Heuer A."/>
            <person name="Jogler M."/>
            <person name="Vollmers J."/>
            <person name="Boedeker C."/>
            <person name="Bunk B."/>
            <person name="Rast P."/>
            <person name="Borchert D."/>
            <person name="Glockner I."/>
            <person name="Freese H.M."/>
            <person name="Klenk H.P."/>
            <person name="Overmann J."/>
            <person name="Kaster A.K."/>
            <person name="Rohde M."/>
            <person name="Wiegand S."/>
            <person name="Jogler C."/>
        </authorList>
    </citation>
    <scope>NUCLEOTIDE SEQUENCE [LARGE SCALE GENOMIC DNA]</scope>
    <source>
        <strain evidence="5 6">NH11</strain>
    </source>
</reference>
<proteinExistence type="predicted"/>
<dbReference type="RefSeq" id="WP_077025064.1">
    <property type="nucleotide sequence ID" value="NZ_CP017641.1"/>
</dbReference>
<dbReference type="OrthoDB" id="270411at2"/>
<dbReference type="Gene3D" id="1.10.1740.10">
    <property type="match status" value="1"/>
</dbReference>
<dbReference type="SUPFAM" id="SSF88946">
    <property type="entry name" value="Sigma2 domain of RNA polymerase sigma factors"/>
    <property type="match status" value="1"/>
</dbReference>
<dbReference type="Pfam" id="PF07638">
    <property type="entry name" value="Sigma70_ECF"/>
    <property type="match status" value="1"/>
</dbReference>
<name>A0A1P8WHU0_9PLAN</name>
<dbReference type="PANTHER" id="PTHR43133:SF51">
    <property type="entry name" value="RNA POLYMERASE SIGMA FACTOR"/>
    <property type="match status" value="1"/>
</dbReference>
<keyword evidence="6" id="KW-1185">Reference proteome</keyword>
<keyword evidence="3" id="KW-0804">Transcription</keyword>
<evidence type="ECO:0000256" key="1">
    <source>
        <dbReference type="ARBA" id="ARBA00023015"/>
    </source>
</evidence>
<keyword evidence="1" id="KW-0805">Transcription regulation</keyword>
<evidence type="ECO:0000313" key="5">
    <source>
        <dbReference type="EMBL" id="APZ93626.1"/>
    </source>
</evidence>
<dbReference type="InterPro" id="IPR053812">
    <property type="entry name" value="HTH_Sigma70_ECF-like"/>
</dbReference>
<evidence type="ECO:0000313" key="6">
    <source>
        <dbReference type="Proteomes" id="UP000187735"/>
    </source>
</evidence>
<evidence type="ECO:0000256" key="2">
    <source>
        <dbReference type="ARBA" id="ARBA00023082"/>
    </source>
</evidence>
<evidence type="ECO:0000259" key="4">
    <source>
        <dbReference type="Pfam" id="PF07638"/>
    </source>
</evidence>
<accession>A0A1P8WHU0</accession>
<dbReference type="EMBL" id="CP017641">
    <property type="protein sequence ID" value="APZ93626.1"/>
    <property type="molecule type" value="Genomic_DNA"/>
</dbReference>
<dbReference type="PANTHER" id="PTHR43133">
    <property type="entry name" value="RNA POLYMERASE ECF-TYPE SIGMA FACTO"/>
    <property type="match status" value="1"/>
</dbReference>
<organism evidence="5 6">
    <name type="scientific">Fuerstiella marisgermanici</name>
    <dbReference type="NCBI Taxonomy" id="1891926"/>
    <lineage>
        <taxon>Bacteria</taxon>
        <taxon>Pseudomonadati</taxon>
        <taxon>Planctomycetota</taxon>
        <taxon>Planctomycetia</taxon>
        <taxon>Planctomycetales</taxon>
        <taxon>Planctomycetaceae</taxon>
        <taxon>Fuerstiella</taxon>
    </lineage>
</organism>
<dbReference type="STRING" id="1891926.Fuma_03244"/>
<evidence type="ECO:0000256" key="3">
    <source>
        <dbReference type="ARBA" id="ARBA00023163"/>
    </source>
</evidence>
<gene>
    <name evidence="5" type="ORF">Fuma_03244</name>
</gene>
<dbReference type="GO" id="GO:0016987">
    <property type="term" value="F:sigma factor activity"/>
    <property type="evidence" value="ECO:0007669"/>
    <property type="project" value="UniProtKB-KW"/>
</dbReference>
<dbReference type="GO" id="GO:0006352">
    <property type="term" value="P:DNA-templated transcription initiation"/>
    <property type="evidence" value="ECO:0007669"/>
    <property type="project" value="InterPro"/>
</dbReference>
<dbReference type="InterPro" id="IPR039425">
    <property type="entry name" value="RNA_pol_sigma-70-like"/>
</dbReference>
<protein>
    <submittedName>
        <fullName evidence="5">RNA polymerase sigma factor</fullName>
    </submittedName>
</protein>
<dbReference type="KEGG" id="fmr:Fuma_03244"/>
<dbReference type="AlphaFoldDB" id="A0A1P8WHU0"/>